<organism evidence="1 2">
    <name type="scientific">Absicoccus intestinalis</name>
    <dbReference type="NCBI Taxonomy" id="2926319"/>
    <lineage>
        <taxon>Bacteria</taxon>
        <taxon>Bacillati</taxon>
        <taxon>Bacillota</taxon>
        <taxon>Erysipelotrichia</taxon>
        <taxon>Erysipelotrichales</taxon>
        <taxon>Erysipelotrichaceae</taxon>
        <taxon>Absicoccus</taxon>
    </lineage>
</organism>
<dbReference type="Proteomes" id="UP001285244">
    <property type="component" value="Unassembled WGS sequence"/>
</dbReference>
<comment type="caution">
    <text evidence="1">The sequence shown here is derived from an EMBL/GenBank/DDBJ whole genome shotgun (WGS) entry which is preliminary data.</text>
</comment>
<name>A0ABU4WM73_9FIRM</name>
<protein>
    <submittedName>
        <fullName evidence="1">Uncharacterized protein</fullName>
    </submittedName>
</protein>
<keyword evidence="2" id="KW-1185">Reference proteome</keyword>
<reference evidence="1 2" key="1">
    <citation type="submission" date="2022-03" db="EMBL/GenBank/DDBJ databases">
        <title>Novel taxa within the pig intestine.</title>
        <authorList>
            <person name="Wylensek D."/>
            <person name="Bishof K."/>
            <person name="Afrizal A."/>
            <person name="Clavel T."/>
        </authorList>
    </citation>
    <scope>NUCLEOTIDE SEQUENCE [LARGE SCALE GENOMIC DNA]</scope>
    <source>
        <strain evidence="1 2">Cla-KB-P134</strain>
    </source>
</reference>
<sequence length="118" mass="13998">MINQETPLRTLIDDKHQLKVLDYYGIEHQSLIAMEELSELQKAISKAARYVDVYMLDLTSENPFLRNMAEEIADVLICIRQMELYYVLPDDLILYFVHKKVERNRARLEVRTHGRETD</sequence>
<dbReference type="EMBL" id="JALBUS010000002">
    <property type="protein sequence ID" value="MDX8416577.1"/>
    <property type="molecule type" value="Genomic_DNA"/>
</dbReference>
<accession>A0ABU4WM73</accession>
<dbReference type="CDD" id="cd11539">
    <property type="entry name" value="NTP-PPase_u2"/>
    <property type="match status" value="1"/>
</dbReference>
<dbReference type="RefSeq" id="WP_320324913.1">
    <property type="nucleotide sequence ID" value="NZ_JALBUS010000002.1"/>
</dbReference>
<proteinExistence type="predicted"/>
<evidence type="ECO:0000313" key="2">
    <source>
        <dbReference type="Proteomes" id="UP001285244"/>
    </source>
</evidence>
<gene>
    <name evidence="1" type="ORF">MOZ64_01800</name>
</gene>
<evidence type="ECO:0000313" key="1">
    <source>
        <dbReference type="EMBL" id="MDX8416577.1"/>
    </source>
</evidence>
<dbReference type="SUPFAM" id="SSF101386">
    <property type="entry name" value="all-alpha NTP pyrophosphatases"/>
    <property type="match status" value="1"/>
</dbReference>